<gene>
    <name evidence="4" type="primary">SCT1</name>
    <name evidence="4" type="ORF">AWJ20_1421</name>
</gene>
<feature type="transmembrane region" description="Helical" evidence="2">
    <location>
        <begin position="497"/>
        <end position="518"/>
    </location>
</feature>
<dbReference type="PANTHER" id="PTHR31605:SF0">
    <property type="entry name" value="GLYCEROL-3-PHOSPHATE O-ACYLTRANSFERASE 1"/>
    <property type="match status" value="1"/>
</dbReference>
<evidence type="ECO:0000313" key="5">
    <source>
        <dbReference type="Proteomes" id="UP000189580"/>
    </source>
</evidence>
<evidence type="ECO:0000256" key="2">
    <source>
        <dbReference type="SAM" id="Phobius"/>
    </source>
</evidence>
<dbReference type="RefSeq" id="XP_018735617.1">
    <property type="nucleotide sequence ID" value="XM_018878300.1"/>
</dbReference>
<feature type="transmembrane region" description="Helical" evidence="2">
    <location>
        <begin position="411"/>
        <end position="430"/>
    </location>
</feature>
<sequence length="693" mass="77042">MTDKNEKAKTNSTPNPPPNWLYDLMLWIFTIIFDLFFRKILPRGAYRIPKKGAVIFVAAPHANQFVDPMMLMQQVKVSSGRRISFLVAEASTKRPFIGFMAWATNAIGVVRAQDNLVKGSGTIYMEESDPLKVLGKGTKFTQECEEAGHVGLPHGLGMNDIDKIISDTELTVRKEFKPKARDLLLKGTTYKVASRVNHSDMYHKVFRHLHDGNCLGIFPEGGSHDRPDLLPIKAGVAIMALGAIADNRDCNVKIVPCGMNYFHPHKFRSRAVIEFGEPVSVPAELVDMYLAGGDDKRKAVKSLLDDITVALKSVTITSPDYDTLMILQAARRLYLPKGKQVPLSLVVELTRRFTEGYNHYKDDPRIIHMREMVSAYNRQLSDLGIKDHQVETASLSPPTVIGKLIFRTGKLLVLLIFSLPGAILFAPVFVATKRISKKKAAEALKASSVKIAARDVLATWKLLVAMGLTPVLYTFYAFLATWLSYKYELVDRNWRSLVFVTIASYIVLPSVTFAALVIGETGMDIFKSLRPLALALNPSHKNTVAKLKQTKAQLSEEITELVNTLGPELYPDFEHDRIKQPLFRSDDRRASRRDRASSNASDWSMASSGDESAAISRVNSEFDLADIPLFSYGSSSGRTTPGSHSRTVSDTSSVEDLNDSVERATGSEAFNTEISKRIRGAMAERLSRGEHEN</sequence>
<dbReference type="Pfam" id="PF01553">
    <property type="entry name" value="Acyltransferase"/>
    <property type="match status" value="1"/>
</dbReference>
<keyword evidence="4" id="KW-0808">Transferase</keyword>
<dbReference type="KEGG" id="slb:AWJ20_1421"/>
<dbReference type="Proteomes" id="UP000189580">
    <property type="component" value="Chromosome a"/>
</dbReference>
<dbReference type="OrthoDB" id="2427554at2759"/>
<accession>A0A167DPI1</accession>
<feature type="region of interest" description="Disordered" evidence="1">
    <location>
        <begin position="584"/>
        <end position="609"/>
    </location>
</feature>
<feature type="region of interest" description="Disordered" evidence="1">
    <location>
        <begin position="633"/>
        <end position="674"/>
    </location>
</feature>
<feature type="domain" description="Phospholipid/glycerol acyltransferase" evidence="3">
    <location>
        <begin position="55"/>
        <end position="262"/>
    </location>
</feature>
<feature type="compositionally biased region" description="Polar residues" evidence="1">
    <location>
        <begin position="633"/>
        <end position="655"/>
    </location>
</feature>
<dbReference type="InterPro" id="IPR052744">
    <property type="entry name" value="GPAT/DAPAT"/>
</dbReference>
<dbReference type="AlphaFoldDB" id="A0A167DPI1"/>
<evidence type="ECO:0000259" key="3">
    <source>
        <dbReference type="SMART" id="SM00563"/>
    </source>
</evidence>
<reference evidence="4 5" key="1">
    <citation type="submission" date="2016-02" db="EMBL/GenBank/DDBJ databases">
        <title>Complete genome sequence and transcriptome regulation of the pentose utilising yeast Sugiyamaella lignohabitans.</title>
        <authorList>
            <person name="Bellasio M."/>
            <person name="Peymann A."/>
            <person name="Valli M."/>
            <person name="Sipitzky M."/>
            <person name="Graf A."/>
            <person name="Sauer M."/>
            <person name="Marx H."/>
            <person name="Mattanovich D."/>
        </authorList>
    </citation>
    <scope>NUCLEOTIDE SEQUENCE [LARGE SCALE GENOMIC DNA]</scope>
    <source>
        <strain evidence="4 5">CBS 10342</strain>
    </source>
</reference>
<organism evidence="4 5">
    <name type="scientific">Sugiyamaella lignohabitans</name>
    <dbReference type="NCBI Taxonomy" id="796027"/>
    <lineage>
        <taxon>Eukaryota</taxon>
        <taxon>Fungi</taxon>
        <taxon>Dikarya</taxon>
        <taxon>Ascomycota</taxon>
        <taxon>Saccharomycotina</taxon>
        <taxon>Dipodascomycetes</taxon>
        <taxon>Dipodascales</taxon>
        <taxon>Trichomonascaceae</taxon>
        <taxon>Sugiyamaella</taxon>
    </lineage>
</organism>
<dbReference type="SMART" id="SM00563">
    <property type="entry name" value="PlsC"/>
    <property type="match status" value="1"/>
</dbReference>
<dbReference type="PANTHER" id="PTHR31605">
    <property type="entry name" value="GLYCEROL-3-PHOSPHATE O-ACYLTRANSFERASE 1"/>
    <property type="match status" value="1"/>
</dbReference>
<dbReference type="InterPro" id="IPR002123">
    <property type="entry name" value="Plipid/glycerol_acylTrfase"/>
</dbReference>
<dbReference type="EMBL" id="CP014501">
    <property type="protein sequence ID" value="ANB13140.1"/>
    <property type="molecule type" value="Genomic_DNA"/>
</dbReference>
<dbReference type="CDD" id="cd07992">
    <property type="entry name" value="LPLAT_AAK14816-like"/>
    <property type="match status" value="1"/>
</dbReference>
<evidence type="ECO:0000256" key="1">
    <source>
        <dbReference type="SAM" id="MobiDB-lite"/>
    </source>
</evidence>
<feature type="transmembrane region" description="Helical" evidence="2">
    <location>
        <begin position="20"/>
        <end position="37"/>
    </location>
</feature>
<dbReference type="GeneID" id="30033222"/>
<keyword evidence="2" id="KW-0472">Membrane</keyword>
<keyword evidence="2" id="KW-0812">Transmembrane</keyword>
<keyword evidence="2" id="KW-1133">Transmembrane helix</keyword>
<feature type="transmembrane region" description="Helical" evidence="2">
    <location>
        <begin position="462"/>
        <end position="485"/>
    </location>
</feature>
<feature type="compositionally biased region" description="Basic and acidic residues" evidence="1">
    <location>
        <begin position="584"/>
        <end position="596"/>
    </location>
</feature>
<dbReference type="GO" id="GO:0016287">
    <property type="term" value="F:glycerone-phosphate O-acyltransferase activity"/>
    <property type="evidence" value="ECO:0007669"/>
    <property type="project" value="TreeGrafter"/>
</dbReference>
<proteinExistence type="predicted"/>
<dbReference type="GO" id="GO:0004366">
    <property type="term" value="F:glycerol-3-phosphate O-acyltransferase activity"/>
    <property type="evidence" value="ECO:0007669"/>
    <property type="project" value="TreeGrafter"/>
</dbReference>
<dbReference type="SUPFAM" id="SSF69593">
    <property type="entry name" value="Glycerol-3-phosphate (1)-acyltransferase"/>
    <property type="match status" value="1"/>
</dbReference>
<keyword evidence="4" id="KW-0012">Acyltransferase</keyword>
<evidence type="ECO:0000313" key="4">
    <source>
        <dbReference type="EMBL" id="ANB13140.1"/>
    </source>
</evidence>
<name>A0A167DPI1_9ASCO</name>
<dbReference type="GO" id="GO:0008654">
    <property type="term" value="P:phospholipid biosynthetic process"/>
    <property type="evidence" value="ECO:0007669"/>
    <property type="project" value="TreeGrafter"/>
</dbReference>
<feature type="compositionally biased region" description="Low complexity" evidence="1">
    <location>
        <begin position="597"/>
        <end position="608"/>
    </location>
</feature>
<keyword evidence="5" id="KW-1185">Reference proteome</keyword>
<protein>
    <submittedName>
        <fullName evidence="4">Bifunctional glycerol-3-phosphate/glycerone-phosphate O-acyltransferase SCT1</fullName>
    </submittedName>
</protein>